<dbReference type="PANTHER" id="PTHR37287:SF1">
    <property type="entry name" value="INO EIGHTY SUBUNIT 1"/>
    <property type="match status" value="1"/>
</dbReference>
<keyword evidence="3" id="KW-1185">Reference proteome</keyword>
<evidence type="ECO:0000256" key="1">
    <source>
        <dbReference type="SAM" id="MobiDB-lite"/>
    </source>
</evidence>
<dbReference type="EMBL" id="JAACJP010000023">
    <property type="protein sequence ID" value="KAF5377568.1"/>
    <property type="molecule type" value="Genomic_DNA"/>
</dbReference>
<dbReference type="OrthoDB" id="5413003at2759"/>
<feature type="compositionally biased region" description="Polar residues" evidence="1">
    <location>
        <begin position="248"/>
        <end position="259"/>
    </location>
</feature>
<feature type="compositionally biased region" description="Basic and acidic residues" evidence="1">
    <location>
        <begin position="324"/>
        <end position="333"/>
    </location>
</feature>
<evidence type="ECO:0008006" key="4">
    <source>
        <dbReference type="Google" id="ProtNLM"/>
    </source>
</evidence>
<gene>
    <name evidence="2" type="ORF">D9615_005225</name>
</gene>
<evidence type="ECO:0000313" key="2">
    <source>
        <dbReference type="EMBL" id="KAF5377568.1"/>
    </source>
</evidence>
<proteinExistence type="predicted"/>
<protein>
    <recommendedName>
        <fullName evidence="4">Ino eighty subunit 1</fullName>
    </recommendedName>
</protein>
<feature type="compositionally biased region" description="Basic and acidic residues" evidence="1">
    <location>
        <begin position="362"/>
        <end position="371"/>
    </location>
</feature>
<name>A0A8H5H699_9AGAR</name>
<evidence type="ECO:0000313" key="3">
    <source>
        <dbReference type="Proteomes" id="UP000565441"/>
    </source>
</evidence>
<dbReference type="GO" id="GO:0031011">
    <property type="term" value="C:Ino80 complex"/>
    <property type="evidence" value="ECO:0007669"/>
    <property type="project" value="InterPro"/>
</dbReference>
<dbReference type="Proteomes" id="UP000565441">
    <property type="component" value="Unassembled WGS sequence"/>
</dbReference>
<dbReference type="AlphaFoldDB" id="A0A8H5H699"/>
<feature type="region of interest" description="Disordered" evidence="1">
    <location>
        <begin position="1"/>
        <end position="23"/>
    </location>
</feature>
<feature type="region of interest" description="Disordered" evidence="1">
    <location>
        <begin position="238"/>
        <end position="259"/>
    </location>
</feature>
<feature type="compositionally biased region" description="Low complexity" evidence="1">
    <location>
        <begin position="1"/>
        <end position="16"/>
    </location>
</feature>
<feature type="compositionally biased region" description="Polar residues" evidence="1">
    <location>
        <begin position="307"/>
        <end position="316"/>
    </location>
</feature>
<accession>A0A8H5H699</accession>
<feature type="region of interest" description="Disordered" evidence="1">
    <location>
        <begin position="416"/>
        <end position="437"/>
    </location>
</feature>
<comment type="caution">
    <text evidence="2">The sequence shown here is derived from an EMBL/GenBank/DDBJ whole genome shotgun (WGS) entry which is preliminary data.</text>
</comment>
<reference evidence="2 3" key="1">
    <citation type="journal article" date="2020" name="ISME J.">
        <title>Uncovering the hidden diversity of litter-decomposition mechanisms in mushroom-forming fungi.</title>
        <authorList>
            <person name="Floudas D."/>
            <person name="Bentzer J."/>
            <person name="Ahren D."/>
            <person name="Johansson T."/>
            <person name="Persson P."/>
            <person name="Tunlid A."/>
        </authorList>
    </citation>
    <scope>NUCLEOTIDE SEQUENCE [LARGE SCALE GENOMIC DNA]</scope>
    <source>
        <strain evidence="2 3">CBS 661.87</strain>
    </source>
</reference>
<sequence>MSSRRPSPSAPPQRRSVALKRTDGEPLTRSDIQYDVLFNIFHDTHDVFTDPFAPNGTPAPKITFRNLYLRTILHSPKATKALKDKMADSLLFAEDFAMLALLVNVGRVNTTMSFFPEMKTAIRTYHPIPALQRTSGNLQDAPRIKHILKSSVLDNDQSNTPSTPADILARVTAGQVPSTTVMNLIFVLANHSAPIGHLHFSDNLDFVDLFLRENVSSLSRARAFLWLCYHYLESPVTGSDDDYDDDSPSNPFGDNRRGNTPTFMFISDAEIAQENVDPEDEKALAEKLVTQRAEILRTQGAKETVKQSKASTTGSTIGDDEEESIHKNEEAKPKGRRGAGKAKSTTAKEKKAASAAQRRLRLKEEKAKEGEIFPPPVAHESDDESEFLASRPPPAAQNQYPQHQYQYQPQLQFESHLQQNHRMSSATPEPSGPHRYDRHRYSPYPSSPVGAARSFKQHHRTYRPQHISHAPPRSMLQQAWHIVTTTDPLLDSDEEGADEHLRYDYIRRLKVINALRRKEPTPEPEQHFHDRFSV</sequence>
<dbReference type="PANTHER" id="PTHR37287">
    <property type="entry name" value="INO EIGHTY SUBUNIT 1"/>
    <property type="match status" value="1"/>
</dbReference>
<feature type="compositionally biased region" description="Polar residues" evidence="1">
    <location>
        <begin position="416"/>
        <end position="428"/>
    </location>
</feature>
<feature type="region of interest" description="Disordered" evidence="1">
    <location>
        <begin position="299"/>
        <end position="402"/>
    </location>
</feature>
<organism evidence="2 3">
    <name type="scientific">Tricholomella constricta</name>
    <dbReference type="NCBI Taxonomy" id="117010"/>
    <lineage>
        <taxon>Eukaryota</taxon>
        <taxon>Fungi</taxon>
        <taxon>Dikarya</taxon>
        <taxon>Basidiomycota</taxon>
        <taxon>Agaricomycotina</taxon>
        <taxon>Agaricomycetes</taxon>
        <taxon>Agaricomycetidae</taxon>
        <taxon>Agaricales</taxon>
        <taxon>Tricholomatineae</taxon>
        <taxon>Lyophyllaceae</taxon>
        <taxon>Tricholomella</taxon>
    </lineage>
</organism>
<dbReference type="InterPro" id="IPR038014">
    <property type="entry name" value="Ies1"/>
</dbReference>